<gene>
    <name evidence="7" type="ORF">CMTB2_07581</name>
    <name evidence="8" type="ORF">FE773_04480</name>
</gene>
<feature type="transmembrane region" description="Helical" evidence="6">
    <location>
        <begin position="122"/>
        <end position="141"/>
    </location>
</feature>
<evidence type="ECO:0000256" key="6">
    <source>
        <dbReference type="SAM" id="Phobius"/>
    </source>
</evidence>
<evidence type="ECO:0000256" key="1">
    <source>
        <dbReference type="ARBA" id="ARBA00004141"/>
    </source>
</evidence>
<comment type="similarity">
    <text evidence="2">Belongs to the autoinducer-2 exporter (AI-2E) (TC 2.A.86) family.</text>
</comment>
<name>A0AAI9AI51_9BACT</name>
<evidence type="ECO:0000313" key="7">
    <source>
        <dbReference type="EMBL" id="EDM24098.1"/>
    </source>
</evidence>
<evidence type="ECO:0000313" key="8">
    <source>
        <dbReference type="EMBL" id="QCT94460.1"/>
    </source>
</evidence>
<feature type="transmembrane region" description="Helical" evidence="6">
    <location>
        <begin position="49"/>
        <end position="70"/>
    </location>
</feature>
<dbReference type="GO" id="GO:0016020">
    <property type="term" value="C:membrane"/>
    <property type="evidence" value="ECO:0007669"/>
    <property type="project" value="UniProtKB-SubCell"/>
</dbReference>
<reference evidence="8 10" key="2">
    <citation type="submission" date="2019-05" db="EMBL/GenBank/DDBJ databases">
        <title>A comparative analysis of the Nautiliaceae.</title>
        <authorList>
            <person name="Grosche A."/>
            <person name="Smedile F."/>
            <person name="Vetriani C."/>
        </authorList>
    </citation>
    <scope>NUCLEOTIDE SEQUENCE [LARGE SCALE GENOMIC DNA]</scope>
    <source>
        <strain evidence="8 10">TB-2</strain>
    </source>
</reference>
<dbReference type="AlphaFoldDB" id="A0AAI9AI51"/>
<keyword evidence="5 6" id="KW-0472">Membrane</keyword>
<feature type="transmembrane region" description="Helical" evidence="6">
    <location>
        <begin position="273"/>
        <end position="299"/>
    </location>
</feature>
<comment type="subcellular location">
    <subcellularLocation>
        <location evidence="1">Membrane</location>
        <topology evidence="1">Multi-pass membrane protein</topology>
    </subcellularLocation>
</comment>
<feature type="transmembrane region" description="Helical" evidence="6">
    <location>
        <begin position="198"/>
        <end position="228"/>
    </location>
</feature>
<proteinExistence type="inferred from homology"/>
<dbReference type="Proteomes" id="UP000003288">
    <property type="component" value="Unassembled WGS sequence"/>
</dbReference>
<dbReference type="InterPro" id="IPR002549">
    <property type="entry name" value="AI-2E-like"/>
</dbReference>
<evidence type="ECO:0000256" key="4">
    <source>
        <dbReference type="ARBA" id="ARBA00022989"/>
    </source>
</evidence>
<evidence type="ECO:0000313" key="10">
    <source>
        <dbReference type="Proteomes" id="UP000306825"/>
    </source>
</evidence>
<feature type="transmembrane region" description="Helical" evidence="6">
    <location>
        <begin position="6"/>
        <end position="37"/>
    </location>
</feature>
<accession>A0AAI9AI51</accession>
<evidence type="ECO:0000256" key="3">
    <source>
        <dbReference type="ARBA" id="ARBA00022692"/>
    </source>
</evidence>
<keyword evidence="4 6" id="KW-1133">Transmembrane helix</keyword>
<dbReference type="EMBL" id="CP040463">
    <property type="protein sequence ID" value="QCT94460.1"/>
    <property type="molecule type" value="Genomic_DNA"/>
</dbReference>
<evidence type="ECO:0000256" key="5">
    <source>
        <dbReference type="ARBA" id="ARBA00023136"/>
    </source>
</evidence>
<protein>
    <submittedName>
        <fullName evidence="8">AI-2E family transporter</fullName>
    </submittedName>
    <submittedName>
        <fullName evidence="7">Predicted permease</fullName>
    </submittedName>
</protein>
<reference evidence="7 9" key="1">
    <citation type="journal article" date="2011" name="Stand. Genomic Sci.">
        <title>Draft genome sequence of Caminibacter mediatlanticus strain TB-2, an epsilonproteobacterium isolated from a deep-sea hydrothermal vent.</title>
        <authorList>
            <person name="Giovannelli D."/>
            <person name="Ferriera S."/>
            <person name="Johnson J."/>
            <person name="Kravitz S."/>
            <person name="Perez-Rodriguez I."/>
            <person name="Ricci J."/>
            <person name="O'Brien C."/>
            <person name="Voordeckers J.W."/>
            <person name="Bini E."/>
            <person name="Vetriani C."/>
        </authorList>
    </citation>
    <scope>NUCLEOTIDE SEQUENCE [LARGE SCALE GENOMIC DNA]</scope>
    <source>
        <strain evidence="7 9">TB-2</strain>
    </source>
</reference>
<dbReference type="GO" id="GO:0055085">
    <property type="term" value="P:transmembrane transport"/>
    <property type="evidence" value="ECO:0007669"/>
    <property type="project" value="TreeGrafter"/>
</dbReference>
<organism evidence="7 9">
    <name type="scientific">Caminibacter mediatlanticus TB-2</name>
    <dbReference type="NCBI Taxonomy" id="391592"/>
    <lineage>
        <taxon>Bacteria</taxon>
        <taxon>Pseudomonadati</taxon>
        <taxon>Campylobacterota</taxon>
        <taxon>Epsilonproteobacteria</taxon>
        <taxon>Nautiliales</taxon>
        <taxon>Nautiliaceae</taxon>
        <taxon>Caminibacter</taxon>
    </lineage>
</organism>
<feature type="transmembrane region" description="Helical" evidence="6">
    <location>
        <begin position="171"/>
        <end position="192"/>
    </location>
</feature>
<evidence type="ECO:0000313" key="9">
    <source>
        <dbReference type="Proteomes" id="UP000003288"/>
    </source>
</evidence>
<dbReference type="PANTHER" id="PTHR21716">
    <property type="entry name" value="TRANSMEMBRANE PROTEIN"/>
    <property type="match status" value="1"/>
</dbReference>
<dbReference type="Proteomes" id="UP000306825">
    <property type="component" value="Chromosome"/>
</dbReference>
<dbReference type="Pfam" id="PF01594">
    <property type="entry name" value="AI-2E_transport"/>
    <property type="match status" value="1"/>
</dbReference>
<evidence type="ECO:0000256" key="2">
    <source>
        <dbReference type="ARBA" id="ARBA00009773"/>
    </source>
</evidence>
<dbReference type="RefSeq" id="WP_007474104.1">
    <property type="nucleotide sequence ID" value="NZ_ABCJ01000002.1"/>
</dbReference>
<keyword evidence="3 6" id="KW-0812">Transmembrane</keyword>
<dbReference type="EMBL" id="ABCJ01000002">
    <property type="protein sequence ID" value="EDM24098.1"/>
    <property type="molecule type" value="Genomic_DNA"/>
</dbReference>
<sequence>MLYLASIFIIIFGLKFLSPILIYLILSIFLSFLLIPIFKFFENKGLPSIISYTLTISSFLLIFLIISILIKTSLDEFIKNYPIYESKLHNLIIQYKDSLEKINFNFQDINIIPFIQKFLGKAGSIVSGFIIVVIGVSFLLFESNIFHQKINLLSNNPKIFIEFYKSVQKYFVIKFFTSLLTGICVGIMVYSFKIDYAFLLGFLAFILNFIPVVGSIIAAIPGIFLALINYGIESAIYVSIFYVIINISISNILEPKIMGNGLNLSPAVIFFSLIFWGYIFGIVGTFFAVPLTLSLKLALQYSNKTQKWAKLLS</sequence>
<keyword evidence="10" id="KW-1185">Reference proteome</keyword>
<dbReference type="PANTHER" id="PTHR21716:SF64">
    <property type="entry name" value="AI-2 TRANSPORT PROTEIN TQSA"/>
    <property type="match status" value="1"/>
</dbReference>